<feature type="transmembrane region" description="Helical" evidence="1">
    <location>
        <begin position="20"/>
        <end position="43"/>
    </location>
</feature>
<dbReference type="RefSeq" id="WP_088712903.1">
    <property type="nucleotide sequence ID" value="NZ_NFZT01000001.1"/>
</dbReference>
<feature type="domain" description="TadE-like" evidence="2">
    <location>
        <begin position="14"/>
        <end position="56"/>
    </location>
</feature>
<keyword evidence="1" id="KW-0472">Membrane</keyword>
<evidence type="ECO:0000313" key="3">
    <source>
        <dbReference type="EMBL" id="OWV34203.1"/>
    </source>
</evidence>
<accession>A0A219B7S0</accession>
<dbReference type="EMBL" id="NFZT01000001">
    <property type="protein sequence ID" value="OWV34203.1"/>
    <property type="molecule type" value="Genomic_DNA"/>
</dbReference>
<keyword evidence="1" id="KW-1133">Transmembrane helix</keyword>
<dbReference type="Pfam" id="PF07811">
    <property type="entry name" value="TadE"/>
    <property type="match status" value="1"/>
</dbReference>
<gene>
    <name evidence="3" type="ORF">B5C34_12545</name>
</gene>
<evidence type="ECO:0000259" key="2">
    <source>
        <dbReference type="Pfam" id="PF07811"/>
    </source>
</evidence>
<reference evidence="4" key="1">
    <citation type="submission" date="2017-05" db="EMBL/GenBank/DDBJ databases">
        <authorList>
            <person name="Lin X."/>
        </authorList>
    </citation>
    <scope>NUCLEOTIDE SEQUENCE [LARGE SCALE GENOMIC DNA]</scope>
    <source>
        <strain evidence="4">JLT2012</strain>
    </source>
</reference>
<comment type="caution">
    <text evidence="3">The sequence shown here is derived from an EMBL/GenBank/DDBJ whole genome shotgun (WGS) entry which is preliminary data.</text>
</comment>
<proteinExistence type="predicted"/>
<organism evidence="3 4">
    <name type="scientific">Pacificimonas flava</name>
    <dbReference type="NCBI Taxonomy" id="1234595"/>
    <lineage>
        <taxon>Bacteria</taxon>
        <taxon>Pseudomonadati</taxon>
        <taxon>Pseudomonadota</taxon>
        <taxon>Alphaproteobacteria</taxon>
        <taxon>Sphingomonadales</taxon>
        <taxon>Sphingosinicellaceae</taxon>
        <taxon>Pacificimonas</taxon>
    </lineage>
</organism>
<dbReference type="InterPro" id="IPR012495">
    <property type="entry name" value="TadE-like_dom"/>
</dbReference>
<dbReference type="Proteomes" id="UP000198462">
    <property type="component" value="Unassembled WGS sequence"/>
</dbReference>
<keyword evidence="1" id="KW-0812">Transmembrane</keyword>
<evidence type="ECO:0000313" key="4">
    <source>
        <dbReference type="Proteomes" id="UP000198462"/>
    </source>
</evidence>
<protein>
    <recommendedName>
        <fullName evidence="2">TadE-like domain-containing protein</fullName>
    </recommendedName>
</protein>
<keyword evidence="4" id="KW-1185">Reference proteome</keyword>
<dbReference type="AlphaFoldDB" id="A0A219B7S0"/>
<sequence>MTRFFHNLRRDQRGSYVVEWAFLALPLTLLLMSSIEFGFQAYANARMQGVLRQVSRLSGTGRIVGDTSSCAVPDSCTDAEVKEAMRAFVARELDDLMDVEVAIDVRSYSEFADVGDPELIERAEENVDVTGPPANGDCWIEVNNNDSWDADIGLTGTGNSEDVVLFELQVSYDRIFALTGSLTGSEKAVLSSNTTIRNEPYGTVATIPKKRICLDPYTGAMTITQID</sequence>
<dbReference type="OrthoDB" id="7306064at2"/>
<name>A0A219B7S0_9SPHN</name>
<evidence type="ECO:0000256" key="1">
    <source>
        <dbReference type="SAM" id="Phobius"/>
    </source>
</evidence>